<gene>
    <name evidence="1" type="ORF">QFC24_005499</name>
</gene>
<proteinExistence type="predicted"/>
<organism evidence="1 2">
    <name type="scientific">Naganishia onofrii</name>
    <dbReference type="NCBI Taxonomy" id="1851511"/>
    <lineage>
        <taxon>Eukaryota</taxon>
        <taxon>Fungi</taxon>
        <taxon>Dikarya</taxon>
        <taxon>Basidiomycota</taxon>
        <taxon>Agaricomycotina</taxon>
        <taxon>Tremellomycetes</taxon>
        <taxon>Filobasidiales</taxon>
        <taxon>Filobasidiaceae</taxon>
        <taxon>Naganishia</taxon>
    </lineage>
</organism>
<keyword evidence="2" id="KW-1185">Reference proteome</keyword>
<dbReference type="Proteomes" id="UP001234202">
    <property type="component" value="Unassembled WGS sequence"/>
</dbReference>
<evidence type="ECO:0000313" key="1">
    <source>
        <dbReference type="EMBL" id="KAJ9119787.1"/>
    </source>
</evidence>
<name>A0ACC2X931_9TREE</name>
<accession>A0ACC2X931</accession>
<protein>
    <submittedName>
        <fullName evidence="1">Uncharacterized protein</fullName>
    </submittedName>
</protein>
<sequence length="878" mass="95904">MALTLPVPEAVDATTGQVHHFTPVHLPEVAGSAGHVQSTATSAVQYQPVEEQQQQQQPVQQPTHQPTPTRPQPRRVPTAVITRPGEDIPPVTEPETQSHSRDLPPSAVSHTVHVPNTTDTTDTTHATNQTSVVPATAAHAAPDHALPTAPTVHPEAQAAELDAVGARDPGLVAAQVEKSKGDRRELKGLEPKGTVVQGIEDDKLWALLRRFDVQVNHTLILTSQKHLPPYEPDLRRSVLPHVPFNSDILKANMERLYADAGVGLIRATNELIRLRSWKPEERRRTLYFCSTYFLAWILGLAIPTVILFLITLTVLPESRAWFFPPVMPPAGQPPSATDPTNQAGDQSFLGGVDSAVQHRSKAEQVEEQAWEFRQLAEAFAVRIAVSKGAKTKGQGNAQVGEKRSARSIEGSSSSSETDFDDDDFADAYDVHEPTVDPEDIDPSLYAPGEHPAELARQRRQLRGDRSSSGAGGGGTQHQGMKGKTKGTGKVDSHGREVARPMSEKERKHAEGKEAKAKRDALIAQYTKAMQDVTGDMADLAECLTNALSPPRPYPPNIARFKLAGAILGPLFILSAIVPAWIWHRAMSFLLGAAFFGQPVIDRGLKWFVQVVPDWKEKLDLRNSLLSGVPTNDQLVLHLLRVGERMNHPIPRPPPPPLAGSPKEAIKDTGPDPDSELVDEAGNAIDVDDLGAKDKIMHKSKSKFVNSFKAVSKRVAAIGADVTVDGVRKKVGTKVDRVIFGDVLNDDGDDESYPCKLRNKPGHIVIHPMSAYGPATLTFEPLVGPPLFERAIDDIVEIKKGGVSMPRAVLGWASGADIESQTLIVRLKNEFEKQVSEIAQDVKGMQVQDGDIYELNQVVRREQLFNRLIAMGNQRWESL</sequence>
<comment type="caution">
    <text evidence="1">The sequence shown here is derived from an EMBL/GenBank/DDBJ whole genome shotgun (WGS) entry which is preliminary data.</text>
</comment>
<dbReference type="EMBL" id="JASBWV010000023">
    <property type="protein sequence ID" value="KAJ9119787.1"/>
    <property type="molecule type" value="Genomic_DNA"/>
</dbReference>
<evidence type="ECO:0000313" key="2">
    <source>
        <dbReference type="Proteomes" id="UP001234202"/>
    </source>
</evidence>
<reference evidence="1" key="1">
    <citation type="submission" date="2023-04" db="EMBL/GenBank/DDBJ databases">
        <title>Draft Genome sequencing of Naganishia species isolated from polar environments using Oxford Nanopore Technology.</title>
        <authorList>
            <person name="Leo P."/>
            <person name="Venkateswaran K."/>
        </authorList>
    </citation>
    <scope>NUCLEOTIDE SEQUENCE</scope>
    <source>
        <strain evidence="1">DBVPG 5303</strain>
    </source>
</reference>